<keyword evidence="9" id="KW-0325">Glycoprotein</keyword>
<dbReference type="SUPFAM" id="SSF55895">
    <property type="entry name" value="Ribonuclease Rh-like"/>
    <property type="match status" value="1"/>
</dbReference>
<comment type="subcellular location">
    <subcellularLocation>
        <location evidence="1">Secreted</location>
        <location evidence="1">Extracellular space</location>
    </subcellularLocation>
</comment>
<evidence type="ECO:0000313" key="13">
    <source>
        <dbReference type="EMBL" id="ABV46004.1"/>
    </source>
</evidence>
<reference evidence="13" key="1">
    <citation type="journal article" date="2007" name="Heredity">
        <title>Studies of self-incompatibility in wild tomatoes: I. S-allele diversity in Solanum chilense (Dun.) Reiche [corrected] (Solanaceae).</title>
        <authorList>
            <person name="Igic B."/>
            <person name="Smith W.A."/>
            <person name="Robertson K.A."/>
            <person name="Schaal B.A."/>
            <person name="Kohn J.R."/>
        </authorList>
    </citation>
    <scope>NUCLEOTIDE SEQUENCE</scope>
</reference>
<evidence type="ECO:0000256" key="12">
    <source>
        <dbReference type="RuleBase" id="RU004328"/>
    </source>
</evidence>
<feature type="active site" evidence="11">
    <location>
        <position position="64"/>
    </location>
</feature>
<evidence type="ECO:0000256" key="6">
    <source>
        <dbReference type="ARBA" id="ARBA00022759"/>
    </source>
</evidence>
<gene>
    <name evidence="13" type="primary">S</name>
</gene>
<dbReference type="GO" id="GO:0006401">
    <property type="term" value="P:RNA catabolic process"/>
    <property type="evidence" value="ECO:0007669"/>
    <property type="project" value="TreeGrafter"/>
</dbReference>
<protein>
    <submittedName>
        <fullName evidence="13">Self-incompatibility RNase</fullName>
    </submittedName>
</protein>
<dbReference type="InterPro" id="IPR036430">
    <property type="entry name" value="RNase_T2-like_sf"/>
</dbReference>
<accession>A8T2N0</accession>
<keyword evidence="8" id="KW-1015">Disulfide bond</keyword>
<evidence type="ECO:0000256" key="4">
    <source>
        <dbReference type="ARBA" id="ARBA00022722"/>
    </source>
</evidence>
<keyword evidence="5" id="KW-0732">Signal</keyword>
<dbReference type="Gene3D" id="3.90.730.10">
    <property type="entry name" value="Ribonuclease T2-like"/>
    <property type="match status" value="1"/>
</dbReference>
<dbReference type="Pfam" id="PF00445">
    <property type="entry name" value="Ribonuclease_T2"/>
    <property type="match status" value="1"/>
</dbReference>
<dbReference type="AlphaFoldDB" id="A8T2N0"/>
<dbReference type="PROSITE" id="PS00531">
    <property type="entry name" value="RNASE_T2_2"/>
    <property type="match status" value="1"/>
</dbReference>
<sequence>LIPKNFTIHGLWPDKQKTMLNYCSSEDEYEDITDIHKLKKLASYWPDLTTSVVSIKNQGFWKHEFNKHGTCSMELYNQEAYFDLAMKLKDKFDLLRILGDKGITPRAVRTVKQVETAIKGITNELPNLNCV</sequence>
<evidence type="ECO:0000256" key="3">
    <source>
        <dbReference type="ARBA" id="ARBA00022525"/>
    </source>
</evidence>
<feature type="non-terminal residue" evidence="13">
    <location>
        <position position="131"/>
    </location>
</feature>
<name>A8T2N0_SOLCI</name>
<dbReference type="GO" id="GO:0003723">
    <property type="term" value="F:RNA binding"/>
    <property type="evidence" value="ECO:0007669"/>
    <property type="project" value="InterPro"/>
</dbReference>
<dbReference type="InterPro" id="IPR001568">
    <property type="entry name" value="RNase_T2-like"/>
</dbReference>
<dbReference type="CDD" id="cd01061">
    <property type="entry name" value="RNase_T2_euk"/>
    <property type="match status" value="1"/>
</dbReference>
<dbReference type="PANTHER" id="PTHR11240">
    <property type="entry name" value="RIBONUCLEASE T2"/>
    <property type="match status" value="1"/>
</dbReference>
<dbReference type="PROSITE" id="PS00530">
    <property type="entry name" value="RNASE_T2_1"/>
    <property type="match status" value="1"/>
</dbReference>
<dbReference type="GO" id="GO:0033897">
    <property type="term" value="F:ribonuclease T2 activity"/>
    <property type="evidence" value="ECO:0007669"/>
    <property type="project" value="InterPro"/>
</dbReference>
<evidence type="ECO:0000256" key="2">
    <source>
        <dbReference type="ARBA" id="ARBA00007469"/>
    </source>
</evidence>
<keyword evidence="4" id="KW-0540">Nuclease</keyword>
<dbReference type="InterPro" id="IPR018188">
    <property type="entry name" value="RNase_T2_His_AS_1"/>
</dbReference>
<dbReference type="InterPro" id="IPR033130">
    <property type="entry name" value="RNase_T2_His_AS_2"/>
</dbReference>
<dbReference type="GO" id="GO:0016787">
    <property type="term" value="F:hydrolase activity"/>
    <property type="evidence" value="ECO:0007669"/>
    <property type="project" value="UniProtKB-KW"/>
</dbReference>
<evidence type="ECO:0000256" key="9">
    <source>
        <dbReference type="ARBA" id="ARBA00023180"/>
    </source>
</evidence>
<organism evidence="13">
    <name type="scientific">Solanum chilense</name>
    <name type="common">Tomato</name>
    <name type="synonym">Lycopersicon chilense</name>
    <dbReference type="NCBI Taxonomy" id="4083"/>
    <lineage>
        <taxon>Eukaryota</taxon>
        <taxon>Viridiplantae</taxon>
        <taxon>Streptophyta</taxon>
        <taxon>Embryophyta</taxon>
        <taxon>Tracheophyta</taxon>
        <taxon>Spermatophyta</taxon>
        <taxon>Magnoliopsida</taxon>
        <taxon>eudicotyledons</taxon>
        <taxon>Gunneridae</taxon>
        <taxon>Pentapetalae</taxon>
        <taxon>asterids</taxon>
        <taxon>lamiids</taxon>
        <taxon>Solanales</taxon>
        <taxon>Solanaceae</taxon>
        <taxon>Solanoideae</taxon>
        <taxon>Solaneae</taxon>
        <taxon>Solanum</taxon>
        <taxon>Solanum subgen. Lycopersicon</taxon>
    </lineage>
</organism>
<evidence type="ECO:0000256" key="11">
    <source>
        <dbReference type="PIRSR" id="PIRSR633697-1"/>
    </source>
</evidence>
<keyword evidence="3" id="KW-0964">Secreted</keyword>
<evidence type="ECO:0000256" key="8">
    <source>
        <dbReference type="ARBA" id="ARBA00023157"/>
    </source>
</evidence>
<dbReference type="InterPro" id="IPR033697">
    <property type="entry name" value="Ribonuclease_T2_eukaryotic"/>
</dbReference>
<dbReference type="GO" id="GO:0005576">
    <property type="term" value="C:extracellular region"/>
    <property type="evidence" value="ECO:0007669"/>
    <property type="project" value="UniProtKB-SubCell"/>
</dbReference>
<evidence type="ECO:0000256" key="10">
    <source>
        <dbReference type="ARBA" id="ARBA00023239"/>
    </source>
</evidence>
<comment type="similarity">
    <text evidence="2 12">Belongs to the RNase T2 family.</text>
</comment>
<feature type="active site" evidence="11">
    <location>
        <position position="9"/>
    </location>
</feature>
<proteinExistence type="evidence at transcript level"/>
<dbReference type="PANTHER" id="PTHR11240:SF81">
    <property type="entry name" value="RIBONUCLEASE S-2"/>
    <property type="match status" value="1"/>
</dbReference>
<evidence type="ECO:0000256" key="7">
    <source>
        <dbReference type="ARBA" id="ARBA00022801"/>
    </source>
</evidence>
<keyword evidence="7" id="KW-0378">Hydrolase</keyword>
<evidence type="ECO:0000256" key="5">
    <source>
        <dbReference type="ARBA" id="ARBA00022729"/>
    </source>
</evidence>
<keyword evidence="6" id="KW-0255">Endonuclease</keyword>
<keyword evidence="10" id="KW-0456">Lyase</keyword>
<dbReference type="EMBL" id="EF680078">
    <property type="protein sequence ID" value="ABV46004.1"/>
    <property type="molecule type" value="mRNA"/>
</dbReference>
<feature type="non-terminal residue" evidence="13">
    <location>
        <position position="1"/>
    </location>
</feature>
<feature type="active site" evidence="11">
    <location>
        <position position="68"/>
    </location>
</feature>
<evidence type="ECO:0000256" key="1">
    <source>
        <dbReference type="ARBA" id="ARBA00004239"/>
    </source>
</evidence>